<sequence>MVLHTDPYKGTTRKLVLAIDIGTTFNGVAYCVLDPGEVPKVISVTRFPGQEGESHARDVKIPSALYYDRDEKVRAVGAEASPEAIKQQALEEEWTYVKWFKLHLRPSSILPGATLPPIDVKKSAIEICADFLTYLVKCAKDFISETHPIGKQVLSSGAPIDFVMSHPDGWLGPEQSNLRRAAILAEMIPDTVEGHAQLHFVTEGEASMHFCIANGLSDDVIKPDNVIAIADLGGGTIDLSTYRVLQSAPFSAQESIGPVSLIQGSVIVNRRAEEYLRNKLKGSRFTTDDDISAMMEYFDGTTKPTFRDPAAKAYIRFGGPRDTDANYGIKRGVLTLPGTDIGSFFQDSLDAIKSGLDAQLAGTSPNLATVLLVGGFATSPYLHTKLQEYATSKGVWMFYPDWQTSKAVAEGALWFHLDNCVCARVARHTYGSGVNPWYDESDPEHVRRKEKAYTELNGNVAVPGGFATIVSKARPDVGTSVHETKEFSFVYGSYYAKPENMSLSAAVMAYRGSVATPKWMDEEPDSFYTLCWVKAEPPQGSWQKYDGPTGPYLTQNYDVIIQVGLTEMKAQIGWWENSVHKRAAATVVYDNAP</sequence>
<protein>
    <recommendedName>
        <fullName evidence="3">Actin-like ATPase domain-containing protein</fullName>
    </recommendedName>
</protein>
<gene>
    <name evidence="1" type="ORF">FOMPIDRAFT_1049492</name>
</gene>
<dbReference type="PANTHER" id="PTHR14187:SF5">
    <property type="entry name" value="HEAT SHOCK 70 KDA PROTEIN 12A"/>
    <property type="match status" value="1"/>
</dbReference>
<dbReference type="HOGENOM" id="CLU_009958_4_2_1"/>
<evidence type="ECO:0000313" key="1">
    <source>
        <dbReference type="EMBL" id="EPT00726.1"/>
    </source>
</evidence>
<dbReference type="eggNOG" id="KOG0101">
    <property type="taxonomic scope" value="Eukaryota"/>
</dbReference>
<name>S8FH47_FOMSC</name>
<dbReference type="STRING" id="743788.S8FH47"/>
<dbReference type="InterPro" id="IPR043129">
    <property type="entry name" value="ATPase_NBD"/>
</dbReference>
<dbReference type="Gene3D" id="3.90.640.10">
    <property type="entry name" value="Actin, Chain A, domain 4"/>
    <property type="match status" value="1"/>
</dbReference>
<evidence type="ECO:0000313" key="2">
    <source>
        <dbReference type="Proteomes" id="UP000015241"/>
    </source>
</evidence>
<dbReference type="Gene3D" id="3.30.420.40">
    <property type="match status" value="2"/>
</dbReference>
<dbReference type="PANTHER" id="PTHR14187">
    <property type="entry name" value="ALPHA KINASE/ELONGATION FACTOR 2 KINASE"/>
    <property type="match status" value="1"/>
</dbReference>
<dbReference type="InParanoid" id="S8FH47"/>
<reference evidence="1 2" key="1">
    <citation type="journal article" date="2012" name="Science">
        <title>The Paleozoic origin of enzymatic lignin decomposition reconstructed from 31 fungal genomes.</title>
        <authorList>
            <person name="Floudas D."/>
            <person name="Binder M."/>
            <person name="Riley R."/>
            <person name="Barry K."/>
            <person name="Blanchette R.A."/>
            <person name="Henrissat B."/>
            <person name="Martinez A.T."/>
            <person name="Otillar R."/>
            <person name="Spatafora J.W."/>
            <person name="Yadav J.S."/>
            <person name="Aerts A."/>
            <person name="Benoit I."/>
            <person name="Boyd A."/>
            <person name="Carlson A."/>
            <person name="Copeland A."/>
            <person name="Coutinho P.M."/>
            <person name="de Vries R.P."/>
            <person name="Ferreira P."/>
            <person name="Findley K."/>
            <person name="Foster B."/>
            <person name="Gaskell J."/>
            <person name="Glotzer D."/>
            <person name="Gorecki P."/>
            <person name="Heitman J."/>
            <person name="Hesse C."/>
            <person name="Hori C."/>
            <person name="Igarashi K."/>
            <person name="Jurgens J.A."/>
            <person name="Kallen N."/>
            <person name="Kersten P."/>
            <person name="Kohler A."/>
            <person name="Kuees U."/>
            <person name="Kumar T.K.A."/>
            <person name="Kuo A."/>
            <person name="LaButti K."/>
            <person name="Larrondo L.F."/>
            <person name="Lindquist E."/>
            <person name="Ling A."/>
            <person name="Lombard V."/>
            <person name="Lucas S."/>
            <person name="Lundell T."/>
            <person name="Martin R."/>
            <person name="McLaughlin D.J."/>
            <person name="Morgenstern I."/>
            <person name="Morin E."/>
            <person name="Murat C."/>
            <person name="Nagy L.G."/>
            <person name="Nolan M."/>
            <person name="Ohm R.A."/>
            <person name="Patyshakuliyeva A."/>
            <person name="Rokas A."/>
            <person name="Ruiz-Duenas F.J."/>
            <person name="Sabat G."/>
            <person name="Salamov A."/>
            <person name="Samejima M."/>
            <person name="Schmutz J."/>
            <person name="Slot J.C."/>
            <person name="St John F."/>
            <person name="Stenlid J."/>
            <person name="Sun H."/>
            <person name="Sun S."/>
            <person name="Syed K."/>
            <person name="Tsang A."/>
            <person name="Wiebenga A."/>
            <person name="Young D."/>
            <person name="Pisabarro A."/>
            <person name="Eastwood D.C."/>
            <person name="Martin F."/>
            <person name="Cullen D."/>
            <person name="Grigoriev I.V."/>
            <person name="Hibbett D.S."/>
        </authorList>
    </citation>
    <scope>NUCLEOTIDE SEQUENCE</scope>
    <source>
        <strain evidence="2">FP-58527</strain>
    </source>
</reference>
<dbReference type="SUPFAM" id="SSF53067">
    <property type="entry name" value="Actin-like ATPase domain"/>
    <property type="match status" value="2"/>
</dbReference>
<dbReference type="Proteomes" id="UP000015241">
    <property type="component" value="Unassembled WGS sequence"/>
</dbReference>
<dbReference type="CDD" id="cd10170">
    <property type="entry name" value="ASKHA_NBD_HSP70"/>
    <property type="match status" value="1"/>
</dbReference>
<dbReference type="OrthoDB" id="2963168at2759"/>
<evidence type="ECO:0008006" key="3">
    <source>
        <dbReference type="Google" id="ProtNLM"/>
    </source>
</evidence>
<proteinExistence type="predicted"/>
<dbReference type="EMBL" id="KE504147">
    <property type="protein sequence ID" value="EPT00726.1"/>
    <property type="molecule type" value="Genomic_DNA"/>
</dbReference>
<dbReference type="AlphaFoldDB" id="S8FH47"/>
<keyword evidence="2" id="KW-1185">Reference proteome</keyword>
<accession>S8FH47</accession>
<organism evidence="1 2">
    <name type="scientific">Fomitopsis schrenkii</name>
    <name type="common">Brown rot fungus</name>
    <dbReference type="NCBI Taxonomy" id="2126942"/>
    <lineage>
        <taxon>Eukaryota</taxon>
        <taxon>Fungi</taxon>
        <taxon>Dikarya</taxon>
        <taxon>Basidiomycota</taxon>
        <taxon>Agaricomycotina</taxon>
        <taxon>Agaricomycetes</taxon>
        <taxon>Polyporales</taxon>
        <taxon>Fomitopsis</taxon>
    </lineage>
</organism>